<feature type="domain" description="HTH cro/C1-type" evidence="2">
    <location>
        <begin position="14"/>
        <end position="67"/>
    </location>
</feature>
<dbReference type="AlphaFoldDB" id="A0A6V6Z4M1"/>
<protein>
    <submittedName>
        <fullName evidence="3">Transcriptional regulator</fullName>
    </submittedName>
</protein>
<gene>
    <name evidence="3" type="ORF">FLAT13_03457</name>
</gene>
<keyword evidence="4" id="KW-1185">Reference proteome</keyword>
<evidence type="ECO:0000259" key="2">
    <source>
        <dbReference type="PROSITE" id="PS50943"/>
    </source>
</evidence>
<dbReference type="PANTHER" id="PTHR46558">
    <property type="entry name" value="TRACRIPTIONAL REGULATORY PROTEIN-RELATED-RELATED"/>
    <property type="match status" value="1"/>
</dbReference>
<dbReference type="PROSITE" id="PS50943">
    <property type="entry name" value="HTH_CROC1"/>
    <property type="match status" value="1"/>
</dbReference>
<dbReference type="EMBL" id="CAIJDP010000079">
    <property type="protein sequence ID" value="CAD0006728.1"/>
    <property type="molecule type" value="Genomic_DNA"/>
</dbReference>
<dbReference type="InterPro" id="IPR010982">
    <property type="entry name" value="Lambda_DNA-bd_dom_sf"/>
</dbReference>
<evidence type="ECO:0000256" key="1">
    <source>
        <dbReference type="ARBA" id="ARBA00023125"/>
    </source>
</evidence>
<comment type="caution">
    <text evidence="3">The sequence shown here is derived from an EMBL/GenBank/DDBJ whole genome shotgun (WGS) entry which is preliminary data.</text>
</comment>
<sequence>MSTATKPKHIGRNISRIRELRGMKQEALAAAIGVSQQSVSNIEGSEIVDDEKLNAIAEVLGVSSEAIKNYSDEAIFNIIGNTYHNTSSDNSTLIASSLNYQPNFNTVEKIVELYERLVQAEKDKVEYLEKILKGK</sequence>
<evidence type="ECO:0000313" key="3">
    <source>
        <dbReference type="EMBL" id="CAD0006728.1"/>
    </source>
</evidence>
<accession>A0A6V6Z4M1</accession>
<dbReference type="RefSeq" id="WP_180909752.1">
    <property type="nucleotide sequence ID" value="NZ_CAIJDP010000079.1"/>
</dbReference>
<keyword evidence="1" id="KW-0238">DNA-binding</keyword>
<dbReference type="PANTHER" id="PTHR46558:SF4">
    <property type="entry name" value="DNA-BIDING PHAGE PROTEIN"/>
    <property type="match status" value="1"/>
</dbReference>
<dbReference type="Gene3D" id="1.10.260.40">
    <property type="entry name" value="lambda repressor-like DNA-binding domains"/>
    <property type="match status" value="1"/>
</dbReference>
<dbReference type="Pfam" id="PF01381">
    <property type="entry name" value="HTH_3"/>
    <property type="match status" value="1"/>
</dbReference>
<dbReference type="SMART" id="SM00530">
    <property type="entry name" value="HTH_XRE"/>
    <property type="match status" value="1"/>
</dbReference>
<name>A0A6V6Z4M1_9FLAO</name>
<dbReference type="GO" id="GO:0003677">
    <property type="term" value="F:DNA binding"/>
    <property type="evidence" value="ECO:0007669"/>
    <property type="project" value="UniProtKB-KW"/>
</dbReference>
<organism evidence="3 4">
    <name type="scientific">Flavobacterium salmonis</name>
    <dbReference type="NCBI Taxonomy" id="2654844"/>
    <lineage>
        <taxon>Bacteria</taxon>
        <taxon>Pseudomonadati</taxon>
        <taxon>Bacteroidota</taxon>
        <taxon>Flavobacteriia</taxon>
        <taxon>Flavobacteriales</taxon>
        <taxon>Flavobacteriaceae</taxon>
        <taxon>Flavobacterium</taxon>
    </lineage>
</organism>
<dbReference type="Proteomes" id="UP000530060">
    <property type="component" value="Unassembled WGS sequence"/>
</dbReference>
<dbReference type="SUPFAM" id="SSF47413">
    <property type="entry name" value="lambda repressor-like DNA-binding domains"/>
    <property type="match status" value="1"/>
</dbReference>
<reference evidence="3 4" key="1">
    <citation type="submission" date="2020-06" db="EMBL/GenBank/DDBJ databases">
        <authorList>
            <person name="Criscuolo A."/>
        </authorList>
    </citation>
    <scope>NUCLEOTIDE SEQUENCE [LARGE SCALE GENOMIC DNA]</scope>
    <source>
        <strain evidence="4">CIP 111411</strain>
    </source>
</reference>
<proteinExistence type="predicted"/>
<dbReference type="CDD" id="cd00093">
    <property type="entry name" value="HTH_XRE"/>
    <property type="match status" value="1"/>
</dbReference>
<evidence type="ECO:0000313" key="4">
    <source>
        <dbReference type="Proteomes" id="UP000530060"/>
    </source>
</evidence>
<dbReference type="InterPro" id="IPR001387">
    <property type="entry name" value="Cro/C1-type_HTH"/>
</dbReference>